<feature type="transmembrane region" description="Helical" evidence="8">
    <location>
        <begin position="140"/>
        <end position="160"/>
    </location>
</feature>
<dbReference type="Pfam" id="PF03845">
    <property type="entry name" value="Spore_permease"/>
    <property type="match status" value="1"/>
</dbReference>
<keyword evidence="4" id="KW-0309">Germination</keyword>
<evidence type="ECO:0000256" key="7">
    <source>
        <dbReference type="ARBA" id="ARBA00023136"/>
    </source>
</evidence>
<evidence type="ECO:0000256" key="5">
    <source>
        <dbReference type="ARBA" id="ARBA00022692"/>
    </source>
</evidence>
<protein>
    <submittedName>
        <fullName evidence="9">GerAB/ArcD/ProY family transporter</fullName>
    </submittedName>
</protein>
<feature type="transmembrane region" description="Helical" evidence="8">
    <location>
        <begin position="111"/>
        <end position="133"/>
    </location>
</feature>
<keyword evidence="7 8" id="KW-0472">Membrane</keyword>
<feature type="transmembrane region" description="Helical" evidence="8">
    <location>
        <begin position="302"/>
        <end position="321"/>
    </location>
</feature>
<feature type="transmembrane region" description="Helical" evidence="8">
    <location>
        <begin position="180"/>
        <end position="203"/>
    </location>
</feature>
<keyword evidence="5 8" id="KW-0812">Transmembrane</keyword>
<dbReference type="RefSeq" id="WP_406789342.1">
    <property type="nucleotide sequence ID" value="NZ_JBJIAA010000019.1"/>
</dbReference>
<evidence type="ECO:0000256" key="2">
    <source>
        <dbReference type="ARBA" id="ARBA00007998"/>
    </source>
</evidence>
<feature type="transmembrane region" description="Helical" evidence="8">
    <location>
        <begin position="268"/>
        <end position="290"/>
    </location>
</feature>
<dbReference type="PANTHER" id="PTHR34975">
    <property type="entry name" value="SPORE GERMINATION PROTEIN A2"/>
    <property type="match status" value="1"/>
</dbReference>
<dbReference type="PANTHER" id="PTHR34975:SF2">
    <property type="entry name" value="SPORE GERMINATION PROTEIN A2"/>
    <property type="match status" value="1"/>
</dbReference>
<evidence type="ECO:0000256" key="8">
    <source>
        <dbReference type="SAM" id="Phobius"/>
    </source>
</evidence>
<comment type="caution">
    <text evidence="9">The sequence shown here is derived from an EMBL/GenBank/DDBJ whole genome shotgun (WGS) entry which is preliminary data.</text>
</comment>
<proteinExistence type="inferred from homology"/>
<feature type="transmembrane region" description="Helical" evidence="8">
    <location>
        <begin position="224"/>
        <end position="248"/>
    </location>
</feature>
<keyword evidence="3" id="KW-0813">Transport</keyword>
<organism evidence="9 10">
    <name type="scientific">Clostridium neuense</name>
    <dbReference type="NCBI Taxonomy" id="1728934"/>
    <lineage>
        <taxon>Bacteria</taxon>
        <taxon>Bacillati</taxon>
        <taxon>Bacillota</taxon>
        <taxon>Clostridia</taxon>
        <taxon>Eubacteriales</taxon>
        <taxon>Clostridiaceae</taxon>
        <taxon>Clostridium</taxon>
    </lineage>
</organism>
<evidence type="ECO:0000256" key="4">
    <source>
        <dbReference type="ARBA" id="ARBA00022544"/>
    </source>
</evidence>
<dbReference type="InterPro" id="IPR004761">
    <property type="entry name" value="Spore_GerAB"/>
</dbReference>
<keyword evidence="10" id="KW-1185">Reference proteome</keyword>
<dbReference type="NCBIfam" id="TIGR00912">
    <property type="entry name" value="2A0309"/>
    <property type="match status" value="1"/>
</dbReference>
<name>A0ABW8TJN9_9CLOT</name>
<keyword evidence="6 8" id="KW-1133">Transmembrane helix</keyword>
<dbReference type="Proteomes" id="UP001623592">
    <property type="component" value="Unassembled WGS sequence"/>
</dbReference>
<feature type="transmembrane region" description="Helical" evidence="8">
    <location>
        <begin position="7"/>
        <end position="29"/>
    </location>
</feature>
<feature type="transmembrane region" description="Helical" evidence="8">
    <location>
        <begin position="72"/>
        <end position="91"/>
    </location>
</feature>
<evidence type="ECO:0000313" key="9">
    <source>
        <dbReference type="EMBL" id="MFL0252685.1"/>
    </source>
</evidence>
<gene>
    <name evidence="9" type="ORF">ACJDT4_19915</name>
</gene>
<evidence type="ECO:0000313" key="10">
    <source>
        <dbReference type="Proteomes" id="UP001623592"/>
    </source>
</evidence>
<accession>A0ABW8TJN9</accession>
<sequence>MKTKISALELIASIMVFENGTAILFYLAADTKQDAWIAILIYTIPAVIMQIIYTSLWYNYPNDNIVTYMPKIFGKYIGYFLSIIYILFFIYDASRVLRDFSELMLISSIPALPLTLVAGVLIAIICYATFIGIETLCRTVVPFLFIFLFFFILTFFFLITTPYTFNINNLKPILHSGLPFIIAKGWILLTFPFGEVLPLTMLYSSVTEPKKVRKSVIMATIFEGLIHSTNCIIFISTLGLKFASTSLFPLLETFRLIHVGTAFDRLDILIIIVLLFGGFFKISFLIYAAMLGTASLIKLNNVKYLSIPISIIVLILSKLIASNYPQHIKIGFDYTAKYIHLPLLIAIPITALIIVNIKKFFLQKKNNNKT</sequence>
<reference evidence="9 10" key="1">
    <citation type="submission" date="2024-11" db="EMBL/GenBank/DDBJ databases">
        <authorList>
            <person name="Heng Y.C."/>
            <person name="Lim A.C.H."/>
            <person name="Lee J.K.Y."/>
            <person name="Kittelmann S."/>
        </authorList>
    </citation>
    <scope>NUCLEOTIDE SEQUENCE [LARGE SCALE GENOMIC DNA]</scope>
    <source>
        <strain evidence="9 10">WILCCON 0114</strain>
    </source>
</reference>
<comment type="similarity">
    <text evidence="2">Belongs to the amino acid-polyamine-organocation (APC) superfamily. Spore germination protein (SGP) (TC 2.A.3.9) family.</text>
</comment>
<comment type="subcellular location">
    <subcellularLocation>
        <location evidence="1">Membrane</location>
        <topology evidence="1">Multi-pass membrane protein</topology>
    </subcellularLocation>
</comment>
<evidence type="ECO:0000256" key="3">
    <source>
        <dbReference type="ARBA" id="ARBA00022448"/>
    </source>
</evidence>
<feature type="transmembrane region" description="Helical" evidence="8">
    <location>
        <begin position="35"/>
        <end position="60"/>
    </location>
</feature>
<evidence type="ECO:0000256" key="1">
    <source>
        <dbReference type="ARBA" id="ARBA00004141"/>
    </source>
</evidence>
<evidence type="ECO:0000256" key="6">
    <source>
        <dbReference type="ARBA" id="ARBA00022989"/>
    </source>
</evidence>
<dbReference type="EMBL" id="JBJIAA010000019">
    <property type="protein sequence ID" value="MFL0252685.1"/>
    <property type="molecule type" value="Genomic_DNA"/>
</dbReference>
<feature type="transmembrane region" description="Helical" evidence="8">
    <location>
        <begin position="341"/>
        <end position="361"/>
    </location>
</feature>